<dbReference type="AlphaFoldDB" id="Q08UT6"/>
<protein>
    <submittedName>
        <fullName evidence="1">Uncharacterized protein</fullName>
    </submittedName>
</protein>
<evidence type="ECO:0000313" key="2">
    <source>
        <dbReference type="Proteomes" id="UP000032702"/>
    </source>
</evidence>
<proteinExistence type="predicted"/>
<organism evidence="1 2">
    <name type="scientific">Stigmatella aurantiaca (strain DW4/3-1)</name>
    <dbReference type="NCBI Taxonomy" id="378806"/>
    <lineage>
        <taxon>Bacteria</taxon>
        <taxon>Pseudomonadati</taxon>
        <taxon>Myxococcota</taxon>
        <taxon>Myxococcia</taxon>
        <taxon>Myxococcales</taxon>
        <taxon>Cystobacterineae</taxon>
        <taxon>Archangiaceae</taxon>
        <taxon>Stigmatella</taxon>
    </lineage>
</organism>
<name>Q08UT6_STIAD</name>
<accession>Q08UT6</accession>
<feature type="non-terminal residue" evidence="1">
    <location>
        <position position="1"/>
    </location>
</feature>
<dbReference type="Proteomes" id="UP000032702">
    <property type="component" value="Unassembled WGS sequence"/>
</dbReference>
<comment type="caution">
    <text evidence="1">The sequence shown here is derived from an EMBL/GenBank/DDBJ whole genome shotgun (WGS) entry which is preliminary data.</text>
</comment>
<sequence>FRAAGSVPVGLPIVNQAADAQLARGDRHQLDPLLFSTRHAVADTWGSERMPSPTRETLARLFSRTTCWAFTSAPSCSSRACARWTSLVGMENATLARDGSCGRTECVTMSTLMFSSANRPRTSPRSPERFSAATS</sequence>
<reference evidence="1 2" key="1">
    <citation type="submission" date="2006-04" db="EMBL/GenBank/DDBJ databases">
        <authorList>
            <person name="Nierman W.C."/>
        </authorList>
    </citation>
    <scope>NUCLEOTIDE SEQUENCE [LARGE SCALE GENOMIC DNA]</scope>
    <source>
        <strain evidence="1 2">DW4/3-1</strain>
    </source>
</reference>
<dbReference type="EMBL" id="AAMD01000125">
    <property type="protein sequence ID" value="EAU64245.1"/>
    <property type="molecule type" value="Genomic_DNA"/>
</dbReference>
<gene>
    <name evidence="1" type="ORF">STIAU_4569</name>
</gene>
<evidence type="ECO:0000313" key="1">
    <source>
        <dbReference type="EMBL" id="EAU64245.1"/>
    </source>
</evidence>